<name>A0A1D8INA9_9GAMM</name>
<gene>
    <name evidence="1" type="ORF">BI364_08215</name>
</gene>
<proteinExistence type="predicted"/>
<protein>
    <submittedName>
        <fullName evidence="1">Uncharacterized protein</fullName>
    </submittedName>
</protein>
<sequence>MGTQKHSADWPGIMRKALGSRPTRQKPSTGIVGQQIRATQSQKSIWQLHMPMALMCIPIQVELFIGLENLRYKVIAWLKTILVLHTRSVEVLIKIIARRYIGSHWLHRKIMRVLNIIWEAFIFEDWAFPRICLALSIGSKNPPNKETMRRKQY</sequence>
<dbReference type="AlphaFoldDB" id="A0A1D8INA9"/>
<reference evidence="2" key="1">
    <citation type="submission" date="2016-09" db="EMBL/GenBank/DDBJ databases">
        <title>Acidihalobacter prosperus F5.</title>
        <authorList>
            <person name="Khaleque H.N."/>
            <person name="Ramsay J.P."/>
            <person name="Kaksonen A.H."/>
            <person name="Boxall N.J."/>
            <person name="Watkin E.L.J."/>
        </authorList>
    </citation>
    <scope>NUCLEOTIDE SEQUENCE [LARGE SCALE GENOMIC DNA]</scope>
    <source>
        <strain evidence="2">F5</strain>
    </source>
</reference>
<dbReference type="KEGG" id="aprs:BI364_08215"/>
<dbReference type="EMBL" id="CP017415">
    <property type="protein sequence ID" value="AOU97947.1"/>
    <property type="molecule type" value="Genomic_DNA"/>
</dbReference>
<evidence type="ECO:0000313" key="2">
    <source>
        <dbReference type="Proteomes" id="UP000095401"/>
    </source>
</evidence>
<organism evidence="1 2">
    <name type="scientific">Acidihalobacter yilgarnensis</name>
    <dbReference type="NCBI Taxonomy" id="2819280"/>
    <lineage>
        <taxon>Bacteria</taxon>
        <taxon>Pseudomonadati</taxon>
        <taxon>Pseudomonadota</taxon>
        <taxon>Gammaproteobacteria</taxon>
        <taxon>Chromatiales</taxon>
        <taxon>Ectothiorhodospiraceae</taxon>
        <taxon>Acidihalobacter</taxon>
    </lineage>
</organism>
<evidence type="ECO:0000313" key="1">
    <source>
        <dbReference type="EMBL" id="AOU97947.1"/>
    </source>
</evidence>
<accession>A0A1D8INA9</accession>
<dbReference type="Proteomes" id="UP000095401">
    <property type="component" value="Chromosome"/>
</dbReference>
<keyword evidence="2" id="KW-1185">Reference proteome</keyword>